<evidence type="ECO:0000256" key="19">
    <source>
        <dbReference type="ARBA" id="ARBA00060375"/>
    </source>
</evidence>
<dbReference type="InterPro" id="IPR000008">
    <property type="entry name" value="C2_dom"/>
</dbReference>
<keyword evidence="10" id="KW-0735">Signal-anchor</keyword>
<evidence type="ECO:0000256" key="17">
    <source>
        <dbReference type="ARBA" id="ARBA00023329"/>
    </source>
</evidence>
<dbReference type="Proteomes" id="UP000472265">
    <property type="component" value="Chromosome 22"/>
</dbReference>
<dbReference type="Pfam" id="PF08150">
    <property type="entry name" value="FerB"/>
    <property type="match status" value="1"/>
</dbReference>
<evidence type="ECO:0000256" key="12">
    <source>
        <dbReference type="ARBA" id="ARBA00023018"/>
    </source>
</evidence>
<evidence type="ECO:0000256" key="20">
    <source>
        <dbReference type="ARBA" id="ARBA00060434"/>
    </source>
</evidence>
<dbReference type="FunFam" id="2.60.40.150:FF:000034">
    <property type="entry name" value="otoferlin isoform X2"/>
    <property type="match status" value="1"/>
</dbReference>
<dbReference type="InterPro" id="IPR035892">
    <property type="entry name" value="C2_domain_sf"/>
</dbReference>
<dbReference type="GO" id="GO:0030672">
    <property type="term" value="C:synaptic vesicle membrane"/>
    <property type="evidence" value="ECO:0007669"/>
    <property type="project" value="UniProtKB-SubCell"/>
</dbReference>
<comment type="similarity">
    <text evidence="3">Belongs to the ferlin family.</text>
</comment>
<dbReference type="PANTHER" id="PTHR12546:SF32">
    <property type="entry name" value="OTOFERLIN"/>
    <property type="match status" value="1"/>
</dbReference>
<reference evidence="26" key="2">
    <citation type="submission" date="2025-08" db="UniProtKB">
        <authorList>
            <consortium name="Ensembl"/>
        </authorList>
    </citation>
    <scope>IDENTIFICATION</scope>
</reference>
<dbReference type="SMART" id="SM01201">
    <property type="entry name" value="FerB"/>
    <property type="match status" value="1"/>
</dbReference>
<dbReference type="InterPro" id="IPR012968">
    <property type="entry name" value="FerIin_dom"/>
</dbReference>
<evidence type="ECO:0000256" key="13">
    <source>
        <dbReference type="ARBA" id="ARBA00023034"/>
    </source>
</evidence>
<evidence type="ECO:0000256" key="16">
    <source>
        <dbReference type="ARBA" id="ARBA00023273"/>
    </source>
</evidence>
<evidence type="ECO:0000256" key="11">
    <source>
        <dbReference type="ARBA" id="ARBA00022989"/>
    </source>
</evidence>
<dbReference type="FunFam" id="2.60.40.150:FF:000081">
    <property type="entry name" value="otoferlin isoform X1"/>
    <property type="match status" value="1"/>
</dbReference>
<dbReference type="InterPro" id="IPR037722">
    <property type="entry name" value="C2C_Ferlin"/>
</dbReference>
<dbReference type="OMA" id="WANIYGA"/>
<evidence type="ECO:0000313" key="26">
    <source>
        <dbReference type="Ensembl" id="ENSSAUP00010021489.1"/>
    </source>
</evidence>
<evidence type="ECO:0000259" key="25">
    <source>
        <dbReference type="PROSITE" id="PS50004"/>
    </source>
</evidence>
<dbReference type="InterPro" id="IPR032362">
    <property type="entry name" value="Ferlin_C"/>
</dbReference>
<feature type="transmembrane region" description="Helical" evidence="24">
    <location>
        <begin position="1676"/>
        <end position="1698"/>
    </location>
</feature>
<evidence type="ECO:0000256" key="6">
    <source>
        <dbReference type="ARBA" id="ARBA00022723"/>
    </source>
</evidence>
<evidence type="ECO:0000256" key="24">
    <source>
        <dbReference type="SAM" id="Phobius"/>
    </source>
</evidence>
<keyword evidence="8" id="KW-0256">Endoplasmic reticulum</keyword>
<dbReference type="Gene3D" id="2.60.40.150">
    <property type="entry name" value="C2 domain"/>
    <property type="match status" value="5"/>
</dbReference>
<keyword evidence="11 24" id="KW-1133">Transmembrane helix</keyword>
<keyword evidence="7" id="KW-0677">Repeat</keyword>
<dbReference type="InterPro" id="IPR037723">
    <property type="entry name" value="C2D_Ferlin"/>
</dbReference>
<evidence type="ECO:0000256" key="5">
    <source>
        <dbReference type="ARBA" id="ARBA00022692"/>
    </source>
</evidence>
<proteinExistence type="inferred from homology"/>
<keyword evidence="27" id="KW-1185">Reference proteome</keyword>
<dbReference type="SMART" id="SM00239">
    <property type="entry name" value="C2"/>
    <property type="match status" value="5"/>
</dbReference>
<evidence type="ECO:0000256" key="1">
    <source>
        <dbReference type="ARBA" id="ARBA00004323"/>
    </source>
</evidence>
<evidence type="ECO:0000256" key="10">
    <source>
        <dbReference type="ARBA" id="ARBA00022968"/>
    </source>
</evidence>
<keyword evidence="6" id="KW-0479">Metal-binding</keyword>
<comment type="subcellular location">
    <subcellularLocation>
        <location evidence="18">Basolateral cell membrane</location>
        <topology evidence="18">Single-pass type II membrane protein</topology>
    </subcellularLocation>
    <subcellularLocation>
        <location evidence="19">Cytoplasmic vesicle</location>
        <location evidence="19">Secretory vesicle</location>
        <location evidence="19">Synaptic vesicle membrane</location>
        <topology evidence="19">Single-pass type II membrane protein</topology>
    </subcellularLocation>
    <subcellularLocation>
        <location evidence="2">Endoplasmic reticulum membrane</location>
        <topology evidence="2">Single-pass type II membrane protein</topology>
    </subcellularLocation>
    <subcellularLocation>
        <location evidence="1">Golgi apparatus membrane</location>
        <topology evidence="1">Single-pass type II membrane protein</topology>
    </subcellularLocation>
    <subcellularLocation>
        <location evidence="20">Presynaptic cell membrane</location>
        <topology evidence="20">Single-pass type II membrane protein</topology>
    </subcellularLocation>
</comment>
<dbReference type="Pfam" id="PF08151">
    <property type="entry name" value="FerI"/>
    <property type="match status" value="1"/>
</dbReference>
<gene>
    <name evidence="26" type="primary">OTOF</name>
    <name evidence="26" type="synonym">otofa</name>
</gene>
<feature type="domain" description="C2" evidence="25">
    <location>
        <begin position="61"/>
        <end position="181"/>
    </location>
</feature>
<feature type="region of interest" description="Disordered" evidence="23">
    <location>
        <begin position="488"/>
        <end position="529"/>
    </location>
</feature>
<dbReference type="GO" id="GO:0000139">
    <property type="term" value="C:Golgi membrane"/>
    <property type="evidence" value="ECO:0007669"/>
    <property type="project" value="UniProtKB-SubCell"/>
</dbReference>
<feature type="domain" description="C2" evidence="25">
    <location>
        <begin position="730"/>
        <end position="857"/>
    </location>
</feature>
<evidence type="ECO:0000256" key="14">
    <source>
        <dbReference type="ARBA" id="ARBA00023054"/>
    </source>
</evidence>
<evidence type="ECO:0000256" key="22">
    <source>
        <dbReference type="ARBA" id="ARBA00079078"/>
    </source>
</evidence>
<reference evidence="26" key="1">
    <citation type="submission" date="2021-04" db="EMBL/GenBank/DDBJ databases">
        <authorList>
            <consortium name="Wellcome Sanger Institute Data Sharing"/>
        </authorList>
    </citation>
    <scope>NUCLEOTIDE SEQUENCE [LARGE SCALE GENOMIC DNA]</scope>
</reference>
<keyword evidence="14" id="KW-0175">Coiled coil</keyword>
<evidence type="ECO:0000313" key="27">
    <source>
        <dbReference type="Proteomes" id="UP000472265"/>
    </source>
</evidence>
<accession>A0A671V5P9</accession>
<evidence type="ECO:0000256" key="9">
    <source>
        <dbReference type="ARBA" id="ARBA00022837"/>
    </source>
</evidence>
<dbReference type="InterPro" id="IPR012561">
    <property type="entry name" value="Ferlin_B-domain"/>
</dbReference>
<keyword evidence="17" id="KW-0968">Cytoplasmic vesicle</keyword>
<dbReference type="GO" id="GO:0016323">
    <property type="term" value="C:basolateral plasma membrane"/>
    <property type="evidence" value="ECO:0007669"/>
    <property type="project" value="UniProtKB-SubCell"/>
</dbReference>
<dbReference type="FunFam" id="2.60.40.150:FF:000009">
    <property type="entry name" value="dysferlin isoform X2"/>
    <property type="match status" value="1"/>
</dbReference>
<dbReference type="PROSITE" id="PS50004">
    <property type="entry name" value="C2"/>
    <property type="match status" value="5"/>
</dbReference>
<dbReference type="CDD" id="cd04018">
    <property type="entry name" value="C2C_Ferlin"/>
    <property type="match status" value="1"/>
</dbReference>
<dbReference type="Ensembl" id="ENSSAUT00010022705.1">
    <property type="protein sequence ID" value="ENSSAUP00010021489.1"/>
    <property type="gene ID" value="ENSSAUG00010009331.1"/>
</dbReference>
<reference evidence="26" key="3">
    <citation type="submission" date="2025-09" db="UniProtKB">
        <authorList>
            <consortium name="Ensembl"/>
        </authorList>
    </citation>
    <scope>IDENTIFICATION</scope>
</reference>
<evidence type="ECO:0000256" key="23">
    <source>
        <dbReference type="SAM" id="MobiDB-lite"/>
    </source>
</evidence>
<dbReference type="InterPro" id="IPR055072">
    <property type="entry name" value="Ferlin_DSRM"/>
</dbReference>
<dbReference type="GO" id="GO:0007009">
    <property type="term" value="P:plasma membrane organization"/>
    <property type="evidence" value="ECO:0007669"/>
    <property type="project" value="TreeGrafter"/>
</dbReference>
<keyword evidence="5 24" id="KW-0812">Transmembrane</keyword>
<feature type="region of interest" description="Disordered" evidence="23">
    <location>
        <begin position="1054"/>
        <end position="1075"/>
    </location>
</feature>
<feature type="domain" description="C2" evidence="25">
    <location>
        <begin position="1428"/>
        <end position="1579"/>
    </location>
</feature>
<evidence type="ECO:0000256" key="2">
    <source>
        <dbReference type="ARBA" id="ARBA00004648"/>
    </source>
</evidence>
<feature type="domain" description="C2" evidence="25">
    <location>
        <begin position="220"/>
        <end position="355"/>
    </location>
</feature>
<dbReference type="CDD" id="cd04011">
    <property type="entry name" value="C2B_Ferlin"/>
    <property type="match status" value="1"/>
</dbReference>
<keyword evidence="9" id="KW-0106">Calcium</keyword>
<dbReference type="Pfam" id="PF16165">
    <property type="entry name" value="Ferlin_C"/>
    <property type="match status" value="1"/>
</dbReference>
<evidence type="ECO:0000256" key="15">
    <source>
        <dbReference type="ARBA" id="ARBA00023136"/>
    </source>
</evidence>
<dbReference type="GO" id="GO:0005509">
    <property type="term" value="F:calcium ion binding"/>
    <property type="evidence" value="ECO:0007669"/>
    <property type="project" value="TreeGrafter"/>
</dbReference>
<dbReference type="InterPro" id="IPR037724">
    <property type="entry name" value="C2E_Ferlin"/>
</dbReference>
<evidence type="ECO:0000256" key="18">
    <source>
        <dbReference type="ARBA" id="ARBA00037810"/>
    </source>
</evidence>
<dbReference type="SUPFAM" id="SSF49562">
    <property type="entry name" value="C2 domain (Calcium/lipid-binding domain, CaLB)"/>
    <property type="match status" value="5"/>
</dbReference>
<organism evidence="26 27">
    <name type="scientific">Sparus aurata</name>
    <name type="common">Gilthead sea bream</name>
    <dbReference type="NCBI Taxonomy" id="8175"/>
    <lineage>
        <taxon>Eukaryota</taxon>
        <taxon>Metazoa</taxon>
        <taxon>Chordata</taxon>
        <taxon>Craniata</taxon>
        <taxon>Vertebrata</taxon>
        <taxon>Euteleostomi</taxon>
        <taxon>Actinopterygii</taxon>
        <taxon>Neopterygii</taxon>
        <taxon>Teleostei</taxon>
        <taxon>Neoteleostei</taxon>
        <taxon>Acanthomorphata</taxon>
        <taxon>Eupercaria</taxon>
        <taxon>Spariformes</taxon>
        <taxon>Sparidae</taxon>
        <taxon>Sparus</taxon>
    </lineage>
</organism>
<keyword evidence="15 24" id="KW-0472">Membrane</keyword>
<dbReference type="GO" id="GO:0035612">
    <property type="term" value="F:AP-2 adaptor complex binding"/>
    <property type="evidence" value="ECO:0007669"/>
    <property type="project" value="TreeGrafter"/>
</dbReference>
<dbReference type="InterPro" id="IPR037720">
    <property type="entry name" value="C2B_Ferlin"/>
</dbReference>
<dbReference type="GO" id="GO:0016082">
    <property type="term" value="P:synaptic vesicle priming"/>
    <property type="evidence" value="ECO:0007669"/>
    <property type="project" value="TreeGrafter"/>
</dbReference>
<feature type="compositionally biased region" description="Acidic residues" evidence="23">
    <location>
        <begin position="503"/>
        <end position="525"/>
    </location>
</feature>
<dbReference type="FunFam" id="2.60.40.150:FF:000089">
    <property type="entry name" value="otoferlin isoform X1"/>
    <property type="match status" value="1"/>
</dbReference>
<dbReference type="Pfam" id="PF00168">
    <property type="entry name" value="C2"/>
    <property type="match status" value="5"/>
</dbReference>
<dbReference type="Pfam" id="PF22901">
    <property type="entry name" value="dsrm_Ferlin"/>
    <property type="match status" value="1"/>
</dbReference>
<protein>
    <recommendedName>
        <fullName evidence="21">Otoferlin</fullName>
    </recommendedName>
    <alternativeName>
        <fullName evidence="22">Fer-1-like protein 2</fullName>
    </alternativeName>
</protein>
<dbReference type="InterPro" id="IPR037721">
    <property type="entry name" value="Ferlin"/>
</dbReference>
<name>A0A671V5P9_SPAAU</name>
<evidence type="ECO:0000256" key="7">
    <source>
        <dbReference type="ARBA" id="ARBA00022737"/>
    </source>
</evidence>
<keyword evidence="13" id="KW-0333">Golgi apparatus</keyword>
<evidence type="ECO:0000256" key="4">
    <source>
        <dbReference type="ARBA" id="ARBA00022475"/>
    </source>
</evidence>
<dbReference type="PANTHER" id="PTHR12546">
    <property type="entry name" value="FER-1-LIKE"/>
    <property type="match status" value="1"/>
</dbReference>
<sequence length="1711" mass="195445">TTFSGTPRPKEHRKNKLLNLTRIICFLQNLDRVNGLFPAHFQRRYDNQSEVDEILPSSPACLDMLRLSLLIHSGTPGNLRIITVVEARQLIGLNMDPVVCVEIGDDKKYTSMKESTNCPYYNEYFVFDFHVPPHVMFDKIIKLSVIHSKNLLRSGTLVGTFKMDVGTVYSQPEHQFYHKWAILSDPDDITAGCKGYIKCDIAVVGKGDNIKTPHKANETDEDDIEGNLLLPEGIPAERQWARFYVKIYRAEGLPKMNTSIMANVKKAFIGENRDLVDPYVQVQFAGQKGKTSVQKSSYEPIWNEQIVFTELFPPLCKRMKVQIRDSDKVNDVAIGTHFVDLRKISNDGDKGFLPTMGPAWANMYGSTRQYTLMDEHQDLNEGLGEGVSFRARLLLSVAVEILDTTAPEIMSSTEVQVEGVSNISEVRRPNLQDLTMINKTVKDKLIREDNEFFLFGSFLEATMIDRKIGDKTISFEITIGNYGNQIDGVSKPSSAKKKKKDGENEEEENELIQNSSEDEADEESDLVSVSCTPPMKPVITDRNYFHLPYFAKKPCVYIKSWWQDQRRRLYNSNMMDKIADKLVSMHLSFQRAKVGSRGLTLTFCRRLQPCEQLREAVLIRDKLKLVQNFLQKLRFLADEPQHSIPDVFVWMMSNNKRIAYARIPSKDILYSIVDEETGKDCGKVKAVFLKLPGKKGFGPAGWTVQAKLELYLWLGLNKQRKDFLNGLPNGFEEIKAAQAGPGLQSQVFQLRAHMYQARSLFAADSSGLSDPFARVFFSTHSQVTEVLSETLCPTWDQLLVFDDVELFGEASELRDDPPIIVVEIYDQDTVGKAEFIGRTFAKPTIKMCDEHYGPPRFPPQLEYYQVYRGNCTAGELLAAFELLQIGQGGRADLPPLEGPTDSERGPILPVPLGIRPVLSPLFHFSSRDSLPLLLFFSLVDRPRVDIECAGRGVQSVLIQNYKKNPNFSILVKWFEVDLPENELLHPPLNIRVVDCRAFGRYILVGSHAVTSLRRFIYSTPDKTSTNWATAGEGLYLYFCDISLLARSSVTEEESDKEKKKKKKKKKGGMDEDDEPDERVLDWWSKYFASIETLKEVCLFYMSHTGTIKNQHTCRYKHGVSVHMQVYNKELESEYGNFEDWLHTFNLYRGKAGDDDEHALDDDRIVGRFKGSLCMYKLPLSEEITREAGFDPNMGMFQSIPHNDPINVLVRVYVVRATDLHPADINGKADPYVVIKLGKSEVKDKENYISKQLNPVFGKSFDIEATFPMESMLTVSVYDWDLVGTDDLIGETKIDLENRFYSKYRATCGISSNYSVHGYNVWRDPMKPSQILAKLCKEGKTDGPHYGPGGKVKVANRIFMGRTEIEDENGTKQTEEHLALTVLNHWEEIPRVGCKLVPEHVETRPLLNPDKPGIEQGRIEMWVDMFPMDMPAPGPAIDISPRKPKRYELRVIIWNTDEVILEDDDYFTGEKSSDIFVRGWLKGQQEDKQDTDVHYHSLTGEGNFNWRFVFPFDYLMAEEKIVISKKESMFSWDETEYKIPPRLTLQVWDADHFSADDFLGAIELDLNRFPRGAKTAKQCSLDMIRNEHELPTISIFKQKRVKGWWPFVARDENDEMELTGKVEAELHLVTAEEAEKSPVGLGRNEPDPLEKPNRPDTSLMWFLSPLKSIRYFIWHNYRWLILKVLGLILLLLMLGLFLYSIPGYLVKKILGA</sequence>
<dbReference type="CDD" id="cd04037">
    <property type="entry name" value="C2E_Ferlin"/>
    <property type="match status" value="1"/>
</dbReference>
<evidence type="ECO:0000256" key="21">
    <source>
        <dbReference type="ARBA" id="ARBA00067393"/>
    </source>
</evidence>
<evidence type="ECO:0000256" key="3">
    <source>
        <dbReference type="ARBA" id="ARBA00007561"/>
    </source>
</evidence>
<keyword evidence="12" id="KW-0770">Synapse</keyword>
<keyword evidence="16" id="KW-0966">Cell projection</keyword>
<dbReference type="CDD" id="cd04017">
    <property type="entry name" value="C2D_Ferlin"/>
    <property type="match status" value="1"/>
</dbReference>
<dbReference type="InterPro" id="IPR037725">
    <property type="entry name" value="C2F_Ferlin"/>
</dbReference>
<dbReference type="PRINTS" id="PR00360">
    <property type="entry name" value="C2DOMAIN"/>
</dbReference>
<dbReference type="SMART" id="SM01202">
    <property type="entry name" value="FerI"/>
    <property type="match status" value="1"/>
</dbReference>
<dbReference type="GO" id="GO:0005789">
    <property type="term" value="C:endoplasmic reticulum membrane"/>
    <property type="evidence" value="ECO:0007669"/>
    <property type="project" value="UniProtKB-SubCell"/>
</dbReference>
<dbReference type="CDD" id="cd08374">
    <property type="entry name" value="C2F_Ferlin"/>
    <property type="match status" value="1"/>
</dbReference>
<feature type="domain" description="C2" evidence="25">
    <location>
        <begin position="1190"/>
        <end position="1308"/>
    </location>
</feature>
<dbReference type="GO" id="GO:0048787">
    <property type="term" value="C:presynaptic active zone membrane"/>
    <property type="evidence" value="ECO:0007669"/>
    <property type="project" value="TreeGrafter"/>
</dbReference>
<dbReference type="FunFam" id="2.60.40.150:FF:000054">
    <property type="entry name" value="otoferlin isoform X2"/>
    <property type="match status" value="1"/>
</dbReference>
<keyword evidence="4" id="KW-1003">Cell membrane</keyword>
<evidence type="ECO:0000256" key="8">
    <source>
        <dbReference type="ARBA" id="ARBA00022824"/>
    </source>
</evidence>
<dbReference type="GeneTree" id="ENSGT00940000155086"/>